<organism evidence="3 4">
    <name type="scientific">Sphingomonas kyungheensis</name>
    <dbReference type="NCBI Taxonomy" id="1069987"/>
    <lineage>
        <taxon>Bacteria</taxon>
        <taxon>Pseudomonadati</taxon>
        <taxon>Pseudomonadota</taxon>
        <taxon>Alphaproteobacteria</taxon>
        <taxon>Sphingomonadales</taxon>
        <taxon>Sphingomonadaceae</taxon>
        <taxon>Sphingomonas</taxon>
    </lineage>
</organism>
<evidence type="ECO:0000313" key="3">
    <source>
        <dbReference type="EMBL" id="MEI5687999.1"/>
    </source>
</evidence>
<protein>
    <submittedName>
        <fullName evidence="3">Ferritin-like domain-containing protein</fullName>
    </submittedName>
</protein>
<proteinExistence type="predicted"/>
<evidence type="ECO:0000256" key="1">
    <source>
        <dbReference type="SAM" id="MobiDB-lite"/>
    </source>
</evidence>
<accession>A0ABU8H4W9</accession>
<feature type="transmembrane region" description="Helical" evidence="2">
    <location>
        <begin position="28"/>
        <end position="48"/>
    </location>
</feature>
<dbReference type="PROSITE" id="PS51318">
    <property type="entry name" value="TAT"/>
    <property type="match status" value="1"/>
</dbReference>
<comment type="caution">
    <text evidence="3">The sequence shown here is derived from an EMBL/GenBank/DDBJ whole genome shotgun (WGS) entry which is preliminary data.</text>
</comment>
<feature type="region of interest" description="Disordered" evidence="1">
    <location>
        <begin position="257"/>
        <end position="302"/>
    </location>
</feature>
<dbReference type="PANTHER" id="PTHR31694">
    <property type="entry name" value="DESICCATION-LIKE PROTEIN"/>
    <property type="match status" value="1"/>
</dbReference>
<dbReference type="RefSeq" id="WP_037536000.1">
    <property type="nucleotide sequence ID" value="NZ_JBBBDM010000006.1"/>
</dbReference>
<dbReference type="Proteomes" id="UP001367771">
    <property type="component" value="Unassembled WGS sequence"/>
</dbReference>
<gene>
    <name evidence="3" type="ORF">V8201_12990</name>
</gene>
<dbReference type="InterPro" id="IPR006311">
    <property type="entry name" value="TAT_signal"/>
</dbReference>
<dbReference type="Pfam" id="PF13668">
    <property type="entry name" value="Ferritin_2"/>
    <property type="match status" value="1"/>
</dbReference>
<evidence type="ECO:0000256" key="2">
    <source>
        <dbReference type="SAM" id="Phobius"/>
    </source>
</evidence>
<keyword evidence="4" id="KW-1185">Reference proteome</keyword>
<keyword evidence="2" id="KW-0812">Transmembrane</keyword>
<keyword evidence="2" id="KW-0472">Membrane</keyword>
<name>A0ABU8H4W9_9SPHN</name>
<feature type="compositionally biased region" description="Low complexity" evidence="1">
    <location>
        <begin position="267"/>
        <end position="302"/>
    </location>
</feature>
<dbReference type="InterPro" id="IPR052965">
    <property type="entry name" value="Pigment-catalase-like"/>
</dbReference>
<dbReference type="PANTHER" id="PTHR31694:SF26">
    <property type="entry name" value="OS05G0151100 PROTEIN"/>
    <property type="match status" value="1"/>
</dbReference>
<evidence type="ECO:0000313" key="4">
    <source>
        <dbReference type="Proteomes" id="UP001367771"/>
    </source>
</evidence>
<dbReference type="EMBL" id="JBBBDM010000006">
    <property type="protein sequence ID" value="MEI5687999.1"/>
    <property type="molecule type" value="Genomic_DNA"/>
</dbReference>
<reference evidence="3 4" key="1">
    <citation type="journal article" date="2013" name="Int. J. Syst. Evol. Microbiol.">
        <title>Sphingomonas kyungheensis sp. nov., a bacterium with ginsenoside-converting activity isolated from soil of a ginseng field.</title>
        <authorList>
            <person name="Son H.M."/>
            <person name="Yang J.E."/>
            <person name="Park Y."/>
            <person name="Han C.K."/>
            <person name="Kim S.G."/>
            <person name="Kook M."/>
            <person name="Yi T.H."/>
        </authorList>
    </citation>
    <scope>NUCLEOTIDE SEQUENCE [LARGE SCALE GENOMIC DNA]</scope>
    <source>
        <strain evidence="3 4">LMG 26582</strain>
    </source>
</reference>
<sequence>MTAQTDTDSAIAAAFDARVQRRTERRDFFRTAMGAMAVTAGVSALTMAGSAEAQTTTYADADILNFALNLEYLEAQFYAYATGGAGIAANLLTGAGTQGAANFSGARAVTFTDSVLARYAREIAADELAHVTYLRTALGSAAVAQPALDLSVSPTSAFSAAALAAKLINSGDSFNPYASEDAFLLAAYLFEDVGVTAYKGAAPLLTTTYVEAAAGILAVEAYHAATIRGELFRRGSASGSALIASASAISDARDSLDGGTDIDQGITPGTTVAPGQATPTPTPTATATATPTPTPTATATPTPTYAVSNIVPTDANSIVYTRTPNQVLNIVYLNAAAASAGGFFPAGLNGTIKAAVAS</sequence>
<keyword evidence="2" id="KW-1133">Transmembrane helix</keyword>